<reference evidence="4 5" key="3">
    <citation type="submission" date="2016-01" db="EMBL/GenBank/DDBJ databases">
        <title>The new phylogeny of the genus Mycobacterium.</title>
        <authorList>
            <person name="Tarcisio F."/>
            <person name="Conor M."/>
            <person name="Antonella G."/>
            <person name="Elisabetta G."/>
            <person name="Giulia F.S."/>
            <person name="Sara T."/>
            <person name="Anna F."/>
            <person name="Clotilde B."/>
            <person name="Roberto B."/>
            <person name="Veronica D.S."/>
            <person name="Fabio R."/>
            <person name="Monica P."/>
            <person name="Olivier J."/>
            <person name="Enrico T."/>
            <person name="Nicola S."/>
        </authorList>
    </citation>
    <scope>NUCLEOTIDE SEQUENCE [LARGE SCALE GENOMIC DNA]</scope>
    <source>
        <strain evidence="4 5">DSM 44626</strain>
    </source>
</reference>
<protein>
    <submittedName>
        <fullName evidence="4">Acyltransferase</fullName>
    </submittedName>
    <submittedName>
        <fullName evidence="3">Condensation domain-containing protein</fullName>
    </submittedName>
</protein>
<reference evidence="3" key="1">
    <citation type="journal article" date="2014" name="Genome Announc.">
        <title>Draft Genome Sequence of Mycobacterium triplex DSM 44626.</title>
        <authorList>
            <person name="Sassi M."/>
            <person name="Croce O."/>
            <person name="Robert C."/>
            <person name="Raoult D."/>
            <person name="Drancourt M."/>
        </authorList>
    </citation>
    <scope>NUCLEOTIDE SEQUENCE [LARGE SCALE GENOMIC DNA]</scope>
    <source>
        <strain evidence="3">DSM 44626</strain>
    </source>
</reference>
<accession>A0A024K467</accession>
<keyword evidence="4" id="KW-0012">Acyltransferase</keyword>
<gene>
    <name evidence="4" type="ORF">AWC29_24535</name>
    <name evidence="3" type="ORF">BN973_05022</name>
</gene>
<dbReference type="SUPFAM" id="SSF52777">
    <property type="entry name" value="CoA-dependent acyltransferases"/>
    <property type="match status" value="2"/>
</dbReference>
<dbReference type="EMBL" id="HG964446">
    <property type="protein sequence ID" value="CDO90624.1"/>
    <property type="molecule type" value="Genomic_DNA"/>
</dbReference>
<proteinExistence type="predicted"/>
<dbReference type="InterPro" id="IPR001242">
    <property type="entry name" value="Condensation_dom"/>
</dbReference>
<dbReference type="HOGENOM" id="CLU_034647_0_0_11"/>
<evidence type="ECO:0000256" key="1">
    <source>
        <dbReference type="SAM" id="MobiDB-lite"/>
    </source>
</evidence>
<dbReference type="GO" id="GO:0016746">
    <property type="term" value="F:acyltransferase activity"/>
    <property type="evidence" value="ECO:0007669"/>
    <property type="project" value="UniProtKB-KW"/>
</dbReference>
<dbReference type="GO" id="GO:0008610">
    <property type="term" value="P:lipid biosynthetic process"/>
    <property type="evidence" value="ECO:0007669"/>
    <property type="project" value="UniProtKB-ARBA"/>
</dbReference>
<evidence type="ECO:0000259" key="2">
    <source>
        <dbReference type="Pfam" id="PF00668"/>
    </source>
</evidence>
<dbReference type="Proteomes" id="UP000028880">
    <property type="component" value="Unassembled WGS sequence"/>
</dbReference>
<evidence type="ECO:0000313" key="4">
    <source>
        <dbReference type="EMBL" id="ORX00418.1"/>
    </source>
</evidence>
<dbReference type="InterPro" id="IPR023213">
    <property type="entry name" value="CAT-like_dom_sf"/>
</dbReference>
<dbReference type="OrthoDB" id="9123229at2"/>
<keyword evidence="5" id="KW-1185">Reference proteome</keyword>
<dbReference type="EMBL" id="LQPY01000035">
    <property type="protein sequence ID" value="ORX00418.1"/>
    <property type="molecule type" value="Genomic_DNA"/>
</dbReference>
<dbReference type="Gene3D" id="3.30.559.30">
    <property type="entry name" value="Nonribosomal peptide synthetase, condensation domain"/>
    <property type="match status" value="1"/>
</dbReference>
<organism evidence="3">
    <name type="scientific">Mycobacterium triplex</name>
    <dbReference type="NCBI Taxonomy" id="47839"/>
    <lineage>
        <taxon>Bacteria</taxon>
        <taxon>Bacillati</taxon>
        <taxon>Actinomycetota</taxon>
        <taxon>Actinomycetes</taxon>
        <taxon>Mycobacteriales</taxon>
        <taxon>Mycobacteriaceae</taxon>
        <taxon>Mycobacterium</taxon>
        <taxon>Mycobacterium simiae complex</taxon>
    </lineage>
</organism>
<evidence type="ECO:0000313" key="3">
    <source>
        <dbReference type="EMBL" id="CDO90624.1"/>
    </source>
</evidence>
<reference evidence="3" key="2">
    <citation type="submission" date="2014-04" db="EMBL/GenBank/DDBJ databases">
        <authorList>
            <person name="Xu Y.W."/>
            <person name="Yang Q."/>
        </authorList>
    </citation>
    <scope>NUCLEOTIDE SEQUENCE</scope>
    <source>
        <strain evidence="3">DSM 44626</strain>
    </source>
</reference>
<dbReference type="Gene3D" id="3.30.559.10">
    <property type="entry name" value="Chloramphenicol acetyltransferase-like domain"/>
    <property type="match status" value="1"/>
</dbReference>
<keyword evidence="4" id="KW-0808">Transferase</keyword>
<dbReference type="Proteomes" id="UP000193710">
    <property type="component" value="Unassembled WGS sequence"/>
</dbReference>
<dbReference type="RefSeq" id="WP_036471337.1">
    <property type="nucleotide sequence ID" value="NZ_HG964446.1"/>
</dbReference>
<dbReference type="Pfam" id="PF00668">
    <property type="entry name" value="Condensation"/>
    <property type="match status" value="1"/>
</dbReference>
<feature type="domain" description="Condensation" evidence="2">
    <location>
        <begin position="68"/>
        <end position="368"/>
    </location>
</feature>
<feature type="region of interest" description="Disordered" evidence="1">
    <location>
        <begin position="468"/>
        <end position="493"/>
    </location>
</feature>
<dbReference type="STRING" id="47839.BN973_05022"/>
<sequence>MVALGNINEWQPPPGPLTMWTAVPTAHEAARTARRSDLAPSYQQAQHLWAAYHGKALNRQLPRLMIVAWDIPGTCDIPAMTTAVNAHVRRHDTYHNWFEFDDGTIVRRTIEDPEAIDLVPVSWGHMTPDQVRTHVLTTTRETLQWGCFSFGIVQHTDYFTFYAGVDHLHIDGLSAGIIFFDIHLTYQELVQGADPRPTAPLVELRSYRAYTARQRKRVAGLTLSSPEIKDWIEFARDADGDWPSFPLPLGDTWTSSAGDLVTVELLDAAATEAFDAACIAAGARFIGGVLACTALAEYILTGKEIHRGFTATDTRAQGIDTMTVGWFASMVPVIVPTDGVSFPEAARAAQKSFDAAKDLAQVPVERVLELATPDELGIKLPSQLPMMLSFLDFRKVPLAGLWAETNFGTYGDSLSHGGINVWINRHAERTTVTISFPDNEVARTSVHQYIETLNRIFARVAGKALEQSSTFAAEPDSDELCARAPTKDDDEAA</sequence>
<dbReference type="eggNOG" id="COG1020">
    <property type="taxonomic scope" value="Bacteria"/>
</dbReference>
<dbReference type="AlphaFoldDB" id="A0A024K467"/>
<evidence type="ECO:0000313" key="5">
    <source>
        <dbReference type="Proteomes" id="UP000193710"/>
    </source>
</evidence>
<name>A0A024K467_9MYCO</name>